<dbReference type="FunFam" id="1.20.120.420:FF:000003">
    <property type="entry name" value="Methylthioribose-1-phosphate isomerase"/>
    <property type="match status" value="1"/>
</dbReference>
<proteinExistence type="predicted"/>
<dbReference type="AlphaFoldDB" id="X1IV94"/>
<accession>X1IV94</accession>
<evidence type="ECO:0000256" key="1">
    <source>
        <dbReference type="ARBA" id="ARBA00023235"/>
    </source>
</evidence>
<evidence type="ECO:0008006" key="3">
    <source>
        <dbReference type="Google" id="ProtNLM"/>
    </source>
</evidence>
<feature type="non-terminal residue" evidence="2">
    <location>
        <position position="1"/>
    </location>
</feature>
<reference evidence="2" key="1">
    <citation type="journal article" date="2014" name="Front. Microbiol.">
        <title>High frequency of phylogenetically diverse reductive dehalogenase-homologous genes in deep subseafloor sedimentary metagenomes.</title>
        <authorList>
            <person name="Kawai M."/>
            <person name="Futagami T."/>
            <person name="Toyoda A."/>
            <person name="Takaki Y."/>
            <person name="Nishi S."/>
            <person name="Hori S."/>
            <person name="Arai W."/>
            <person name="Tsubouchi T."/>
            <person name="Morono Y."/>
            <person name="Uchiyama I."/>
            <person name="Ito T."/>
            <person name="Fujiyama A."/>
            <person name="Inagaki F."/>
            <person name="Takami H."/>
        </authorList>
    </citation>
    <scope>NUCLEOTIDE SEQUENCE</scope>
    <source>
        <strain evidence="2">Expedition CK06-06</strain>
    </source>
</reference>
<dbReference type="InterPro" id="IPR011559">
    <property type="entry name" value="Initiation_fac_2B_a/b/d"/>
</dbReference>
<organism evidence="2">
    <name type="scientific">marine sediment metagenome</name>
    <dbReference type="NCBI Taxonomy" id="412755"/>
    <lineage>
        <taxon>unclassified sequences</taxon>
        <taxon>metagenomes</taxon>
        <taxon>ecological metagenomes</taxon>
    </lineage>
</organism>
<evidence type="ECO:0000313" key="2">
    <source>
        <dbReference type="EMBL" id="GAH86366.1"/>
    </source>
</evidence>
<dbReference type="PANTHER" id="PTHR43475">
    <property type="entry name" value="METHYLTHIORIBOSE-1-PHOSPHATE ISOMERASE"/>
    <property type="match status" value="1"/>
</dbReference>
<comment type="caution">
    <text evidence="2">The sequence shown here is derived from an EMBL/GenBank/DDBJ whole genome shotgun (WGS) entry which is preliminary data.</text>
</comment>
<gene>
    <name evidence="2" type="ORF">S03H2_63620</name>
</gene>
<dbReference type="Gene3D" id="1.20.120.420">
    <property type="entry name" value="translation initiation factor eif-2b, domain 1"/>
    <property type="match status" value="1"/>
</dbReference>
<dbReference type="GO" id="GO:0046523">
    <property type="term" value="F:S-methyl-5-thioribose-1-phosphate isomerase activity"/>
    <property type="evidence" value="ECO:0007669"/>
    <property type="project" value="TreeGrafter"/>
</dbReference>
<dbReference type="InterPro" id="IPR000649">
    <property type="entry name" value="IF-2B-related"/>
</dbReference>
<dbReference type="Gene3D" id="3.40.50.10470">
    <property type="entry name" value="Translation initiation factor eif-2b, domain 2"/>
    <property type="match status" value="1"/>
</dbReference>
<dbReference type="PANTHER" id="PTHR43475:SF1">
    <property type="entry name" value="METHYLTHIORIBOSE-1-PHOSPHATE ISOMERASE"/>
    <property type="match status" value="1"/>
</dbReference>
<sequence length="225" mass="24261">RILDQTRLPQEEVYLELGNYQDIASAIAELKIRGAPAIGVAGAYAVALGALKIESKSRAEFMERLRDISQTLAATRPTAKNLFLAIERMEQVAAAGEDVEPIKKALVDEAVKIHAEEVEATRKLSQLGAGLIEDGFTILTHCNTGALATAGYGTALGVIKQAKEQGKKIKVLATETRPLLQGARLTTWELKKTGIPFTLITDSMAARVWLMSLSLSMNSALDLDS</sequence>
<dbReference type="NCBIfam" id="TIGR00524">
    <property type="entry name" value="eIF-2B_rel"/>
    <property type="match status" value="1"/>
</dbReference>
<keyword evidence="1" id="KW-0413">Isomerase</keyword>
<dbReference type="InterPro" id="IPR027363">
    <property type="entry name" value="M1Pi_N"/>
</dbReference>
<dbReference type="GO" id="GO:0019509">
    <property type="term" value="P:L-methionine salvage from methylthioadenosine"/>
    <property type="evidence" value="ECO:0007669"/>
    <property type="project" value="TreeGrafter"/>
</dbReference>
<dbReference type="InterPro" id="IPR042529">
    <property type="entry name" value="IF_2B-like_C"/>
</dbReference>
<dbReference type="Pfam" id="PF01008">
    <property type="entry name" value="IF-2B"/>
    <property type="match status" value="1"/>
</dbReference>
<name>X1IV94_9ZZZZ</name>
<feature type="non-terminal residue" evidence="2">
    <location>
        <position position="225"/>
    </location>
</feature>
<protein>
    <recommendedName>
        <fullName evidence="3">S-methyl-5-thioribose-1-phosphate isomerase</fullName>
    </recommendedName>
</protein>
<dbReference type="EMBL" id="BARU01041241">
    <property type="protein sequence ID" value="GAH86366.1"/>
    <property type="molecule type" value="Genomic_DNA"/>
</dbReference>
<dbReference type="InterPro" id="IPR037171">
    <property type="entry name" value="NagB/RpiA_transferase-like"/>
</dbReference>
<dbReference type="SUPFAM" id="SSF100950">
    <property type="entry name" value="NagB/RpiA/CoA transferase-like"/>
    <property type="match status" value="1"/>
</dbReference>